<name>Q39P22_BURL3</name>
<dbReference type="EMBL" id="CP000150">
    <property type="protein sequence ID" value="ABB05794.1"/>
    <property type="molecule type" value="Genomic_DNA"/>
</dbReference>
<sequence>MLPLLDPALYAETGTDVLPGAPALRAVRAPGGQISFPPQRYGCRVSGASGAELEDVLLTGRGRLRAFATVHIHPKPVPAVPFTIVEVALEDGPVVRGLLSATQALPIEHGAVLVTRLEETVDEAGQAVRALRFVAADPA</sequence>
<keyword evidence="2" id="KW-1185">Reference proteome</keyword>
<dbReference type="Proteomes" id="UP000002705">
    <property type="component" value="Chromosome 3"/>
</dbReference>
<dbReference type="GeneID" id="45092166"/>
<proteinExistence type="predicted"/>
<evidence type="ECO:0008006" key="3">
    <source>
        <dbReference type="Google" id="ProtNLM"/>
    </source>
</evidence>
<dbReference type="KEGG" id="bur:Bcep18194_C6745"/>
<protein>
    <recommendedName>
        <fullName evidence="3">DUF35 domain-containing protein</fullName>
    </recommendedName>
</protein>
<gene>
    <name evidence="1" type="ordered locus">Bcep18194_C6745</name>
</gene>
<dbReference type="InterPro" id="IPR012340">
    <property type="entry name" value="NA-bd_OB-fold"/>
</dbReference>
<dbReference type="HOGENOM" id="CLU_153049_0_0_4"/>
<evidence type="ECO:0000313" key="1">
    <source>
        <dbReference type="EMBL" id="ABB05794.1"/>
    </source>
</evidence>
<organism evidence="1 2">
    <name type="scientific">Burkholderia lata (strain ATCC 17760 / DSM 23089 / LMG 22485 / NCIMB 9086 / R18194 / 383)</name>
    <dbReference type="NCBI Taxonomy" id="482957"/>
    <lineage>
        <taxon>Bacteria</taxon>
        <taxon>Pseudomonadati</taxon>
        <taxon>Pseudomonadota</taxon>
        <taxon>Betaproteobacteria</taxon>
        <taxon>Burkholderiales</taxon>
        <taxon>Burkholderiaceae</taxon>
        <taxon>Burkholderia</taxon>
        <taxon>Burkholderia cepacia complex</taxon>
    </lineage>
</organism>
<evidence type="ECO:0000313" key="2">
    <source>
        <dbReference type="Proteomes" id="UP000002705"/>
    </source>
</evidence>
<dbReference type="AlphaFoldDB" id="Q39P22"/>
<reference evidence="1" key="1">
    <citation type="submission" date="2009-01" db="EMBL/GenBank/DDBJ databases">
        <title>Complete sequence of chromosome 3 of Burkholderia sp. 383.</title>
        <authorList>
            <consortium name="US DOE Joint Genome Institute"/>
            <person name="Copeland A."/>
            <person name="Lucas S."/>
            <person name="Lapidus A."/>
            <person name="Barry K."/>
            <person name="Detter J.C."/>
            <person name="Glavina T."/>
            <person name="Hammon N."/>
            <person name="Israni S."/>
            <person name="Pitluck S."/>
            <person name="Chain P."/>
            <person name="Malfatti S."/>
            <person name="Shin M."/>
            <person name="Vergez L."/>
            <person name="Schmutz J."/>
            <person name="Larimer F."/>
            <person name="Land M."/>
            <person name="Kyrpides N."/>
            <person name="Lykidis A."/>
            <person name="Richardson P."/>
        </authorList>
    </citation>
    <scope>NUCLEOTIDE SEQUENCE</scope>
    <source>
        <strain evidence="1">383</strain>
    </source>
</reference>
<dbReference type="SUPFAM" id="SSF50249">
    <property type="entry name" value="Nucleic acid-binding proteins"/>
    <property type="match status" value="1"/>
</dbReference>
<dbReference type="RefSeq" id="WP_011349438.1">
    <property type="nucleotide sequence ID" value="NC_007509.1"/>
</dbReference>
<accession>Q39P22</accession>
<dbReference type="PATRIC" id="fig|482957.22.peg.7266"/>